<dbReference type="HOGENOM" id="CLU_1783509_0_0_9"/>
<dbReference type="Proteomes" id="UP000003340">
    <property type="component" value="Unassembled WGS sequence"/>
</dbReference>
<evidence type="ECO:0000313" key="3">
    <source>
        <dbReference type="EMBL" id="EEG29481.1"/>
    </source>
</evidence>
<evidence type="ECO:0000313" key="4">
    <source>
        <dbReference type="Proteomes" id="UP000003340"/>
    </source>
</evidence>
<accession>C0EGC1</accession>
<gene>
    <name evidence="3" type="ORF">CLOSTMETH_02914</name>
</gene>
<evidence type="ECO:0000256" key="1">
    <source>
        <dbReference type="SAM" id="MobiDB-lite"/>
    </source>
</evidence>
<reference evidence="3 4" key="2">
    <citation type="submission" date="2009-02" db="EMBL/GenBank/DDBJ databases">
        <title>Draft genome sequence of Clostridium methylpentosum (DSM 5476).</title>
        <authorList>
            <person name="Sudarsanam P."/>
            <person name="Ley R."/>
            <person name="Guruge J."/>
            <person name="Turnbaugh P.J."/>
            <person name="Mahowald M."/>
            <person name="Liep D."/>
            <person name="Gordon J."/>
        </authorList>
    </citation>
    <scope>NUCLEOTIDE SEQUENCE [LARGE SCALE GENOMIC DNA]</scope>
    <source>
        <strain evidence="3 4">DSM 5476</strain>
    </source>
</reference>
<reference evidence="3 4" key="1">
    <citation type="submission" date="2009-01" db="EMBL/GenBank/DDBJ databases">
        <authorList>
            <person name="Fulton L."/>
            <person name="Clifton S."/>
            <person name="Fulton B."/>
            <person name="Xu J."/>
            <person name="Minx P."/>
            <person name="Pepin K.H."/>
            <person name="Johnson M."/>
            <person name="Bhonagiri V."/>
            <person name="Nash W.E."/>
            <person name="Mardis E.R."/>
            <person name="Wilson R.K."/>
        </authorList>
    </citation>
    <scope>NUCLEOTIDE SEQUENCE [LARGE SCALE GENOMIC DNA]</scope>
    <source>
        <strain evidence="3 4">DSM 5476</strain>
    </source>
</reference>
<name>C0EGC1_9FIRM</name>
<dbReference type="Pfam" id="PF22746">
    <property type="entry name" value="SHOCT-like_DUF2089-C"/>
    <property type="match status" value="1"/>
</dbReference>
<dbReference type="AlphaFoldDB" id="C0EGC1"/>
<protein>
    <recommendedName>
        <fullName evidence="2">YvlB/LiaX N-terminal domain-containing protein</fullName>
    </recommendedName>
</protein>
<sequence>MNSEQQKVLEMLEKGTINAEEATRLLDCLEENNEKERTAESGRVQQNAKRMKGKKLRVEVNGSTEESKEIHVNVSVPLVLARYADNIIANCVPASANDELSKQGIDLRQLNISQIIDTFEDLDEDIVNVDLDQDETCMKVRVYVQ</sequence>
<proteinExistence type="predicted"/>
<keyword evidence="4" id="KW-1185">Reference proteome</keyword>
<evidence type="ECO:0000259" key="2">
    <source>
        <dbReference type="Pfam" id="PF22746"/>
    </source>
</evidence>
<comment type="caution">
    <text evidence="3">The sequence shown here is derived from an EMBL/GenBank/DDBJ whole genome shotgun (WGS) entry which is preliminary data.</text>
</comment>
<feature type="region of interest" description="Disordered" evidence="1">
    <location>
        <begin position="33"/>
        <end position="60"/>
    </location>
</feature>
<feature type="domain" description="YvlB/LiaX N-terminal" evidence="2">
    <location>
        <begin position="4"/>
        <end position="33"/>
    </location>
</feature>
<dbReference type="InterPro" id="IPR053959">
    <property type="entry name" value="YvlB/LiaX_N"/>
</dbReference>
<dbReference type="STRING" id="537013.CLOSTMETH_02914"/>
<organism evidence="3 4">
    <name type="scientific">[Clostridium] methylpentosum DSM 5476</name>
    <dbReference type="NCBI Taxonomy" id="537013"/>
    <lineage>
        <taxon>Bacteria</taxon>
        <taxon>Bacillati</taxon>
        <taxon>Bacillota</taxon>
        <taxon>Clostridia</taxon>
        <taxon>Eubacteriales</taxon>
        <taxon>Oscillospiraceae</taxon>
        <taxon>Oscillospiraceae incertae sedis</taxon>
    </lineage>
</organism>
<dbReference type="eggNOG" id="ENOG5032SJ1">
    <property type="taxonomic scope" value="Bacteria"/>
</dbReference>
<dbReference type="EMBL" id="ACEC01000099">
    <property type="protein sequence ID" value="EEG29481.1"/>
    <property type="molecule type" value="Genomic_DNA"/>
</dbReference>